<dbReference type="Proteomes" id="UP000186919">
    <property type="component" value="Unassembled WGS sequence"/>
</dbReference>
<dbReference type="KEGG" id="miz:BAB75_08700"/>
<dbReference type="Pfam" id="PF06078">
    <property type="entry name" value="DUF937"/>
    <property type="match status" value="1"/>
</dbReference>
<protein>
    <recommendedName>
        <fullName evidence="7">DUF937 domain-containing protein</fullName>
    </recommendedName>
</protein>
<name>A0A0N1CHG7_9MYCO</name>
<evidence type="ECO:0000313" key="4">
    <source>
        <dbReference type="Proteomes" id="UP000037843"/>
    </source>
</evidence>
<comment type="caution">
    <text evidence="1">The sequence shown here is derived from an EMBL/GenBank/DDBJ whole genome shotgun (WGS) entry which is preliminary data.</text>
</comment>
<proteinExistence type="predicted"/>
<evidence type="ECO:0000313" key="3">
    <source>
        <dbReference type="EMBL" id="OAT69140.1"/>
    </source>
</evidence>
<dbReference type="STRING" id="83262.BAB75_08700"/>
<accession>A0A0N1CHG7</accession>
<organism evidence="1 4">
    <name type="scientific">Mycobacteroides immunogenum</name>
    <dbReference type="NCBI Taxonomy" id="83262"/>
    <lineage>
        <taxon>Bacteria</taxon>
        <taxon>Bacillati</taxon>
        <taxon>Actinomycetota</taxon>
        <taxon>Actinomycetes</taxon>
        <taxon>Mycobacteriales</taxon>
        <taxon>Mycobacteriaceae</taxon>
        <taxon>Mycobacteroides</taxon>
    </lineage>
</organism>
<dbReference type="EMBL" id="LJFO01000003">
    <property type="protein sequence ID" value="KPG14611.1"/>
    <property type="molecule type" value="Genomic_DNA"/>
</dbReference>
<dbReference type="Proteomes" id="UP000037843">
    <property type="component" value="Unassembled WGS sequence"/>
</dbReference>
<evidence type="ECO:0000313" key="6">
    <source>
        <dbReference type="Proteomes" id="UP000186919"/>
    </source>
</evidence>
<reference evidence="3 6" key="2">
    <citation type="submission" date="2016-01" db="EMBL/GenBank/DDBJ databases">
        <title>Mycobacterium immunogenum strain CD11_6 genome sequencing and assembly.</title>
        <authorList>
            <person name="Kaur G."/>
            <person name="Nair G.R."/>
            <person name="Mayilraj S."/>
        </authorList>
    </citation>
    <scope>NUCLEOTIDE SEQUENCE [LARGE SCALE GENOMIC DNA]</scope>
    <source>
        <strain evidence="3 6">CD11-6</strain>
    </source>
</reference>
<dbReference type="EMBL" id="LQYE01000009">
    <property type="protein sequence ID" value="OAT69140.1"/>
    <property type="molecule type" value="Genomic_DNA"/>
</dbReference>
<dbReference type="InterPro" id="IPR009282">
    <property type="entry name" value="DUF937"/>
</dbReference>
<dbReference type="OrthoDB" id="3577641at2"/>
<dbReference type="AlphaFoldDB" id="A0A0N1CHG7"/>
<evidence type="ECO:0000313" key="2">
    <source>
        <dbReference type="EMBL" id="KPG36099.1"/>
    </source>
</evidence>
<dbReference type="GeneID" id="45763977"/>
<reference evidence="4 5" key="1">
    <citation type="submission" date="2015-09" db="EMBL/GenBank/DDBJ databases">
        <title>Genome Sequences of Mycobacterium immunogenum Isolates, Recuperated from a Chloraminated Drinking Water Distribution System Simulator Subjected to Episodes of Nitrification.</title>
        <authorList>
            <person name="Gomez-Alvarez V."/>
            <person name="Revetta R.P."/>
        </authorList>
    </citation>
    <scope>NUCLEOTIDE SEQUENCE [LARGE SCALE GENOMIC DNA]</scope>
    <source>
        <strain evidence="1 4">H008</strain>
        <strain evidence="2 5">H076</strain>
    </source>
</reference>
<evidence type="ECO:0000313" key="1">
    <source>
        <dbReference type="EMBL" id="KPG14611.1"/>
    </source>
</evidence>
<evidence type="ECO:0008006" key="7">
    <source>
        <dbReference type="Google" id="ProtNLM"/>
    </source>
</evidence>
<dbReference type="PATRIC" id="fig|83262.10.peg.1484"/>
<keyword evidence="5" id="KW-1185">Reference proteome</keyword>
<evidence type="ECO:0000313" key="5">
    <source>
        <dbReference type="Proteomes" id="UP000037962"/>
    </source>
</evidence>
<dbReference type="Proteomes" id="UP000037962">
    <property type="component" value="Unassembled WGS sequence"/>
</dbReference>
<dbReference type="RefSeq" id="WP_043075949.1">
    <property type="nucleotide sequence ID" value="NZ_CP011530.1"/>
</dbReference>
<gene>
    <name evidence="1" type="ORF">AN908_08890</name>
    <name evidence="2" type="ORF">AN912_05995</name>
    <name evidence="3" type="ORF">AWB85_23120</name>
</gene>
<dbReference type="EMBL" id="LJFS01000005">
    <property type="protein sequence ID" value="KPG36099.1"/>
    <property type="molecule type" value="Genomic_DNA"/>
</dbReference>
<sequence length="204" mass="19530">MATLDELLNEIPTEQIAAKLGVDNETADKAIKSVVPLLVGGLQANADDPDKAADLQANVNNAPSTLLDGGVNVEDVDQHAGNAVVASLFGDNNADDVAAKLAGAGAGNSDLIKQLLPILTPIVLAFVAKKLTGGGAAAAPAEAPAASGGGIGDILGNILGSAVGGGASSGGNNPLGSILGSVLGSKGGSDALGSILGGLLGGKK</sequence>